<evidence type="ECO:0000256" key="2">
    <source>
        <dbReference type="SAM" id="MobiDB-lite"/>
    </source>
</evidence>
<evidence type="ECO:0000313" key="3">
    <source>
        <dbReference type="EMBL" id="GFH06418.1"/>
    </source>
</evidence>
<dbReference type="Gene3D" id="3.30.70.330">
    <property type="match status" value="1"/>
</dbReference>
<dbReference type="PANTHER" id="PTHR11176:SF57">
    <property type="entry name" value="PROTEIN BOULE"/>
    <property type="match status" value="1"/>
</dbReference>
<dbReference type="AlphaFoldDB" id="A0A699YF15"/>
<dbReference type="InterPro" id="IPR012677">
    <property type="entry name" value="Nucleotide-bd_a/b_plait_sf"/>
</dbReference>
<accession>A0A699YF15</accession>
<comment type="caution">
    <text evidence="3">The sequence shown here is derived from an EMBL/GenBank/DDBJ whole genome shotgun (WGS) entry which is preliminary data.</text>
</comment>
<gene>
    <name evidence="3" type="ORF">HaLaN_01045</name>
</gene>
<evidence type="ECO:0000256" key="1">
    <source>
        <dbReference type="ARBA" id="ARBA00022884"/>
    </source>
</evidence>
<dbReference type="SUPFAM" id="SSF54928">
    <property type="entry name" value="RNA-binding domain, RBD"/>
    <property type="match status" value="1"/>
</dbReference>
<feature type="region of interest" description="Disordered" evidence="2">
    <location>
        <begin position="172"/>
        <end position="210"/>
    </location>
</feature>
<sequence>MQDYNTGRSRGFGWALDSFAAVSFVTFEEEGALERVFEAGVMHVLSGKQVEVKPATPKGQQPLPSSMGMQGQQQLGGPTPYYSMVGPGTASGMRYPPPHGPRGQAMGYSMTPLPHYSGLGRSGAGPVAMGCLAGHPCPYPTSVQGQSAGLLPGQGYSFATMASALPTHVLHPAPPSAARHGTPPSLPLTVSASPAQTPLPPAGCSAQSACPSPSQPVRPCPAVQAPNPATAPSACATAAPVQCSV</sequence>
<protein>
    <recommendedName>
        <fullName evidence="5">RRM domain-containing protein</fullName>
    </recommendedName>
</protein>
<dbReference type="InterPro" id="IPR035979">
    <property type="entry name" value="RBD_domain_sf"/>
</dbReference>
<name>A0A699YF15_HAELA</name>
<dbReference type="PANTHER" id="PTHR11176">
    <property type="entry name" value="BOULE-RELATED"/>
    <property type="match status" value="1"/>
</dbReference>
<keyword evidence="1" id="KW-0694">RNA-binding</keyword>
<feature type="compositionally biased region" description="Low complexity" evidence="2">
    <location>
        <begin position="63"/>
        <end position="74"/>
    </location>
</feature>
<proteinExistence type="predicted"/>
<keyword evidence="4" id="KW-1185">Reference proteome</keyword>
<dbReference type="Proteomes" id="UP000485058">
    <property type="component" value="Unassembled WGS sequence"/>
</dbReference>
<evidence type="ECO:0008006" key="5">
    <source>
        <dbReference type="Google" id="ProtNLM"/>
    </source>
</evidence>
<dbReference type="EMBL" id="BLLF01000038">
    <property type="protein sequence ID" value="GFH06418.1"/>
    <property type="molecule type" value="Genomic_DNA"/>
</dbReference>
<reference evidence="3 4" key="1">
    <citation type="submission" date="2020-02" db="EMBL/GenBank/DDBJ databases">
        <title>Draft genome sequence of Haematococcus lacustris strain NIES-144.</title>
        <authorList>
            <person name="Morimoto D."/>
            <person name="Nakagawa S."/>
            <person name="Yoshida T."/>
            <person name="Sawayama S."/>
        </authorList>
    </citation>
    <scope>NUCLEOTIDE SEQUENCE [LARGE SCALE GENOMIC DNA]</scope>
    <source>
        <strain evidence="3 4">NIES-144</strain>
    </source>
</reference>
<dbReference type="GO" id="GO:0003723">
    <property type="term" value="F:RNA binding"/>
    <property type="evidence" value="ECO:0007669"/>
    <property type="project" value="UniProtKB-KW"/>
</dbReference>
<evidence type="ECO:0000313" key="4">
    <source>
        <dbReference type="Proteomes" id="UP000485058"/>
    </source>
</evidence>
<feature type="region of interest" description="Disordered" evidence="2">
    <location>
        <begin position="54"/>
        <end position="74"/>
    </location>
</feature>
<organism evidence="3 4">
    <name type="scientific">Haematococcus lacustris</name>
    <name type="common">Green alga</name>
    <name type="synonym">Haematococcus pluvialis</name>
    <dbReference type="NCBI Taxonomy" id="44745"/>
    <lineage>
        <taxon>Eukaryota</taxon>
        <taxon>Viridiplantae</taxon>
        <taxon>Chlorophyta</taxon>
        <taxon>core chlorophytes</taxon>
        <taxon>Chlorophyceae</taxon>
        <taxon>CS clade</taxon>
        <taxon>Chlamydomonadales</taxon>
        <taxon>Haematococcaceae</taxon>
        <taxon>Haematococcus</taxon>
    </lineage>
</organism>